<evidence type="ECO:0000313" key="1">
    <source>
        <dbReference type="EMBL" id="GBP32786.1"/>
    </source>
</evidence>
<reference evidence="1 2" key="1">
    <citation type="journal article" date="2019" name="Commun. Biol.">
        <title>The bagworm genome reveals a unique fibroin gene that provides high tensile strength.</title>
        <authorList>
            <person name="Kono N."/>
            <person name="Nakamura H."/>
            <person name="Ohtoshi R."/>
            <person name="Tomita M."/>
            <person name="Numata K."/>
            <person name="Arakawa K."/>
        </authorList>
    </citation>
    <scope>NUCLEOTIDE SEQUENCE [LARGE SCALE GENOMIC DNA]</scope>
</reference>
<accession>A0A4C1V369</accession>
<dbReference type="EMBL" id="BGZK01000264">
    <property type="protein sequence ID" value="GBP32786.1"/>
    <property type="molecule type" value="Genomic_DNA"/>
</dbReference>
<comment type="caution">
    <text evidence="1">The sequence shown here is derived from an EMBL/GenBank/DDBJ whole genome shotgun (WGS) entry which is preliminary data.</text>
</comment>
<sequence>MCLTSNEMLKLDVAKDCRSGHLSDRWPWHAKRGSVAYRSWSVVRRSMRMRLRRGPGRSFVAVANDTPMTRVDAELRDADAPPSGPH</sequence>
<evidence type="ECO:0000313" key="2">
    <source>
        <dbReference type="Proteomes" id="UP000299102"/>
    </source>
</evidence>
<dbReference type="AlphaFoldDB" id="A0A4C1V369"/>
<gene>
    <name evidence="1" type="ORF">EVAR_18939_1</name>
</gene>
<organism evidence="1 2">
    <name type="scientific">Eumeta variegata</name>
    <name type="common">Bagworm moth</name>
    <name type="synonym">Eumeta japonica</name>
    <dbReference type="NCBI Taxonomy" id="151549"/>
    <lineage>
        <taxon>Eukaryota</taxon>
        <taxon>Metazoa</taxon>
        <taxon>Ecdysozoa</taxon>
        <taxon>Arthropoda</taxon>
        <taxon>Hexapoda</taxon>
        <taxon>Insecta</taxon>
        <taxon>Pterygota</taxon>
        <taxon>Neoptera</taxon>
        <taxon>Endopterygota</taxon>
        <taxon>Lepidoptera</taxon>
        <taxon>Glossata</taxon>
        <taxon>Ditrysia</taxon>
        <taxon>Tineoidea</taxon>
        <taxon>Psychidae</taxon>
        <taxon>Oiketicinae</taxon>
        <taxon>Eumeta</taxon>
    </lineage>
</organism>
<dbReference type="Proteomes" id="UP000299102">
    <property type="component" value="Unassembled WGS sequence"/>
</dbReference>
<keyword evidence="2" id="KW-1185">Reference proteome</keyword>
<name>A0A4C1V369_EUMVA</name>
<protein>
    <submittedName>
        <fullName evidence="1">Uncharacterized protein</fullName>
    </submittedName>
</protein>
<proteinExistence type="predicted"/>